<name>A0ABQ1S873_9SPHN</name>
<dbReference type="EMBL" id="BMKL01000001">
    <property type="protein sequence ID" value="GGD94524.1"/>
    <property type="molecule type" value="Genomic_DNA"/>
</dbReference>
<protein>
    <recommendedName>
        <fullName evidence="5">GGDEF domain-containing protein</fullName>
    </recommendedName>
</protein>
<evidence type="ECO:0000259" key="1">
    <source>
        <dbReference type="PROSITE" id="PS50883"/>
    </source>
</evidence>
<feature type="domain" description="GGDEF" evidence="2">
    <location>
        <begin position="42"/>
        <end position="182"/>
    </location>
</feature>
<evidence type="ECO:0000313" key="3">
    <source>
        <dbReference type="EMBL" id="GGD94524.1"/>
    </source>
</evidence>
<dbReference type="Pfam" id="PF00563">
    <property type="entry name" value="EAL"/>
    <property type="match status" value="1"/>
</dbReference>
<reference evidence="4" key="1">
    <citation type="journal article" date="2019" name="Int. J. Syst. Evol. Microbiol.">
        <title>The Global Catalogue of Microorganisms (GCM) 10K type strain sequencing project: providing services to taxonomists for standard genome sequencing and annotation.</title>
        <authorList>
            <consortium name="The Broad Institute Genomics Platform"/>
            <consortium name="The Broad Institute Genome Sequencing Center for Infectious Disease"/>
            <person name="Wu L."/>
            <person name="Ma J."/>
        </authorList>
    </citation>
    <scope>NUCLEOTIDE SEQUENCE [LARGE SCALE GENOMIC DNA]</scope>
    <source>
        <strain evidence="4">CGMCC 1.15959</strain>
    </source>
</reference>
<dbReference type="SUPFAM" id="SSF141868">
    <property type="entry name" value="EAL domain-like"/>
    <property type="match status" value="1"/>
</dbReference>
<dbReference type="Gene3D" id="3.30.70.270">
    <property type="match status" value="1"/>
</dbReference>
<dbReference type="InterPro" id="IPR043128">
    <property type="entry name" value="Rev_trsase/Diguanyl_cyclase"/>
</dbReference>
<dbReference type="InterPro" id="IPR000160">
    <property type="entry name" value="GGDEF_dom"/>
</dbReference>
<dbReference type="PROSITE" id="PS50883">
    <property type="entry name" value="EAL"/>
    <property type="match status" value="1"/>
</dbReference>
<feature type="domain" description="EAL" evidence="1">
    <location>
        <begin position="190"/>
        <end position="440"/>
    </location>
</feature>
<dbReference type="PANTHER" id="PTHR33121">
    <property type="entry name" value="CYCLIC DI-GMP PHOSPHODIESTERASE PDEF"/>
    <property type="match status" value="1"/>
</dbReference>
<evidence type="ECO:0000259" key="2">
    <source>
        <dbReference type="PROSITE" id="PS50887"/>
    </source>
</evidence>
<dbReference type="Pfam" id="PF00990">
    <property type="entry name" value="GGDEF"/>
    <property type="match status" value="1"/>
</dbReference>
<accession>A0ABQ1S873</accession>
<dbReference type="Proteomes" id="UP000619041">
    <property type="component" value="Unassembled WGS sequence"/>
</dbReference>
<sequence length="454" mass="49176">MASMLDLHDCRRDALTGLVNVDAVRRCLDTWRGESTGGSRAAPVHALLIGLGRFDSVNLAYGEATGDGALIEVARRILNFATDELDHGQWLAARLGGGKFALIAREAISRERWQWLGEALGEALAAPIAAIDGVGTVRLWPRVALLRVLPGERSDHVLDRLAGALAQAHDRPGARIAWAGHSRAPMGMRAAEIEADLLTAIDCGEIEIAFQPQYDLPTDRVIGAEALARWNHPRVGQIAAGALFAIAERAEHVAHLSRHIAERSLALAKDWPSDMRLSINVTPADLASAGFAHDFAHIVSDSGFPAERLTIELTEQVLLDDLERSASILTALKSFGVRIALDDFGGGFCNFRYLKLLPLDALKLDRSMIEGIEEDSRDLAVLRAIVALARALELSVIAEGIETAGQREIAAREGCDVFQGFLRSRPVSPDAFLELARAQAAWEMRARRVTRAGG</sequence>
<dbReference type="InterPro" id="IPR029787">
    <property type="entry name" value="Nucleotide_cyclase"/>
</dbReference>
<dbReference type="Gene3D" id="3.20.20.450">
    <property type="entry name" value="EAL domain"/>
    <property type="match status" value="1"/>
</dbReference>
<dbReference type="SMART" id="SM00052">
    <property type="entry name" value="EAL"/>
    <property type="match status" value="1"/>
</dbReference>
<dbReference type="InterPro" id="IPR035919">
    <property type="entry name" value="EAL_sf"/>
</dbReference>
<evidence type="ECO:0008006" key="5">
    <source>
        <dbReference type="Google" id="ProtNLM"/>
    </source>
</evidence>
<dbReference type="PROSITE" id="PS50887">
    <property type="entry name" value="GGDEF"/>
    <property type="match status" value="1"/>
</dbReference>
<evidence type="ECO:0000313" key="4">
    <source>
        <dbReference type="Proteomes" id="UP000619041"/>
    </source>
</evidence>
<proteinExistence type="predicted"/>
<keyword evidence="4" id="KW-1185">Reference proteome</keyword>
<dbReference type="SMART" id="SM00267">
    <property type="entry name" value="GGDEF"/>
    <property type="match status" value="1"/>
</dbReference>
<dbReference type="RefSeq" id="WP_188644392.1">
    <property type="nucleotide sequence ID" value="NZ_BMKL01000001.1"/>
</dbReference>
<comment type="caution">
    <text evidence="3">The sequence shown here is derived from an EMBL/GenBank/DDBJ whole genome shotgun (WGS) entry which is preliminary data.</text>
</comment>
<organism evidence="3 4">
    <name type="scientific">Tsuneonella deserti</name>
    <dbReference type="NCBI Taxonomy" id="2035528"/>
    <lineage>
        <taxon>Bacteria</taxon>
        <taxon>Pseudomonadati</taxon>
        <taxon>Pseudomonadota</taxon>
        <taxon>Alphaproteobacteria</taxon>
        <taxon>Sphingomonadales</taxon>
        <taxon>Erythrobacteraceae</taxon>
        <taxon>Tsuneonella</taxon>
    </lineage>
</organism>
<gene>
    <name evidence="3" type="ORF">GCM10011515_12940</name>
</gene>
<dbReference type="PANTHER" id="PTHR33121:SF79">
    <property type="entry name" value="CYCLIC DI-GMP PHOSPHODIESTERASE PDED-RELATED"/>
    <property type="match status" value="1"/>
</dbReference>
<dbReference type="SUPFAM" id="SSF55073">
    <property type="entry name" value="Nucleotide cyclase"/>
    <property type="match status" value="1"/>
</dbReference>
<dbReference type="CDD" id="cd01948">
    <property type="entry name" value="EAL"/>
    <property type="match status" value="1"/>
</dbReference>
<dbReference type="InterPro" id="IPR050706">
    <property type="entry name" value="Cyclic-di-GMP_PDE-like"/>
</dbReference>
<dbReference type="InterPro" id="IPR001633">
    <property type="entry name" value="EAL_dom"/>
</dbReference>